<evidence type="ECO:0000313" key="4">
    <source>
        <dbReference type="EMBL" id="KZT63968.1"/>
    </source>
</evidence>
<name>A0A165L5G6_9APHY</name>
<feature type="compositionally biased region" description="Polar residues" evidence="2">
    <location>
        <begin position="209"/>
        <end position="224"/>
    </location>
</feature>
<reference evidence="4 5" key="1">
    <citation type="journal article" date="2016" name="Mol. Biol. Evol.">
        <title>Comparative Genomics of Early-Diverging Mushroom-Forming Fungi Provides Insights into the Origins of Lignocellulose Decay Capabilities.</title>
        <authorList>
            <person name="Nagy L.G."/>
            <person name="Riley R."/>
            <person name="Tritt A."/>
            <person name="Adam C."/>
            <person name="Daum C."/>
            <person name="Floudas D."/>
            <person name="Sun H."/>
            <person name="Yadav J.S."/>
            <person name="Pangilinan J."/>
            <person name="Larsson K.H."/>
            <person name="Matsuura K."/>
            <person name="Barry K."/>
            <person name="Labutti K."/>
            <person name="Kuo R."/>
            <person name="Ohm R.A."/>
            <person name="Bhattacharya S.S."/>
            <person name="Shirouzu T."/>
            <person name="Yoshinaga Y."/>
            <person name="Martin F.M."/>
            <person name="Grigoriev I.V."/>
            <person name="Hibbett D.S."/>
        </authorList>
    </citation>
    <scope>NUCLEOTIDE SEQUENCE [LARGE SCALE GENOMIC DNA]</scope>
    <source>
        <strain evidence="4 5">L-15889</strain>
    </source>
</reference>
<feature type="coiled-coil region" evidence="1">
    <location>
        <begin position="33"/>
        <end position="84"/>
    </location>
</feature>
<protein>
    <submittedName>
        <fullName evidence="4">Uncharacterized protein</fullName>
    </submittedName>
</protein>
<keyword evidence="3" id="KW-0472">Membrane</keyword>
<evidence type="ECO:0000256" key="3">
    <source>
        <dbReference type="SAM" id="Phobius"/>
    </source>
</evidence>
<evidence type="ECO:0000313" key="5">
    <source>
        <dbReference type="Proteomes" id="UP000076727"/>
    </source>
</evidence>
<keyword evidence="5" id="KW-1185">Reference proteome</keyword>
<evidence type="ECO:0000256" key="2">
    <source>
        <dbReference type="SAM" id="MobiDB-lite"/>
    </source>
</evidence>
<dbReference type="AlphaFoldDB" id="A0A165L5G6"/>
<feature type="transmembrane region" description="Helical" evidence="3">
    <location>
        <begin position="6"/>
        <end position="27"/>
    </location>
</feature>
<keyword evidence="3" id="KW-0812">Transmembrane</keyword>
<dbReference type="Proteomes" id="UP000076727">
    <property type="component" value="Unassembled WGS sequence"/>
</dbReference>
<sequence>MTFNFNIEGAITAILGLLLPFIFFITFRPRTILVTLKQRIEELRGVLRDVEDENLPEDPSHLGWVEARERLEKFEDQARSLRDEVYRDCLTSKLSEVKAIVCGLTCKLFSLRRKVSSLLADVSAAATYARRRQQDAIQQYHTVAYIAAARGRSATEAGQNNGISMEQHRQLYTLPNRQTSIRVAEDINPTTISIAGSALQHVGDDSDSQSHSTMTSHPSNNEWNASAHVPPCKLEVTQDTGVGVFNSEPSNGVHPQNPLALLLRNTSL</sequence>
<dbReference type="OrthoDB" id="10623378at2759"/>
<dbReference type="EMBL" id="KV429148">
    <property type="protein sequence ID" value="KZT63968.1"/>
    <property type="molecule type" value="Genomic_DNA"/>
</dbReference>
<evidence type="ECO:0000256" key="1">
    <source>
        <dbReference type="SAM" id="Coils"/>
    </source>
</evidence>
<keyword evidence="3" id="KW-1133">Transmembrane helix</keyword>
<gene>
    <name evidence="4" type="ORF">DAEQUDRAFT_72050</name>
</gene>
<accession>A0A165L5G6</accession>
<keyword evidence="1" id="KW-0175">Coiled coil</keyword>
<feature type="region of interest" description="Disordered" evidence="2">
    <location>
        <begin position="201"/>
        <end position="227"/>
    </location>
</feature>
<organism evidence="4 5">
    <name type="scientific">Daedalea quercina L-15889</name>
    <dbReference type="NCBI Taxonomy" id="1314783"/>
    <lineage>
        <taxon>Eukaryota</taxon>
        <taxon>Fungi</taxon>
        <taxon>Dikarya</taxon>
        <taxon>Basidiomycota</taxon>
        <taxon>Agaricomycotina</taxon>
        <taxon>Agaricomycetes</taxon>
        <taxon>Polyporales</taxon>
        <taxon>Fomitopsis</taxon>
    </lineage>
</organism>
<proteinExistence type="predicted"/>